<evidence type="ECO:0000313" key="8">
    <source>
        <dbReference type="Proteomes" id="UP000245202"/>
    </source>
</evidence>
<dbReference type="SUPFAM" id="SSF51735">
    <property type="entry name" value="NAD(P)-binding Rossmann-fold domains"/>
    <property type="match status" value="1"/>
</dbReference>
<protein>
    <recommendedName>
        <fullName evidence="6">Enoyl reductase (ER) domain-containing protein</fullName>
    </recommendedName>
</protein>
<dbReference type="SUPFAM" id="SSF50129">
    <property type="entry name" value="GroES-like"/>
    <property type="match status" value="1"/>
</dbReference>
<reference evidence="7 8" key="1">
    <citation type="submission" date="2017-08" db="EMBL/GenBank/DDBJ databases">
        <title>Substantial Increase in Enzyme Production by Combined Drug-Resistance Mutations in Paenibacillus agaridevorans.</title>
        <authorList>
            <person name="Tanaka Y."/>
            <person name="Funane K."/>
            <person name="Hosaka T."/>
            <person name="Shiwa Y."/>
            <person name="Fujita N."/>
            <person name="Miyazaki T."/>
            <person name="Yoshikawa H."/>
            <person name="Murakami K."/>
            <person name="Kasahara K."/>
            <person name="Inaoka T."/>
            <person name="Hiraga Y."/>
            <person name="Ochi K."/>
        </authorList>
    </citation>
    <scope>NUCLEOTIDE SEQUENCE [LARGE SCALE GENOMIC DNA]</scope>
    <source>
        <strain evidence="7 8">T-3040</strain>
    </source>
</reference>
<evidence type="ECO:0000256" key="5">
    <source>
        <dbReference type="ARBA" id="ARBA00023002"/>
    </source>
</evidence>
<dbReference type="Pfam" id="PF00107">
    <property type="entry name" value="ADH_zinc_N"/>
    <property type="match status" value="1"/>
</dbReference>
<evidence type="ECO:0000256" key="4">
    <source>
        <dbReference type="ARBA" id="ARBA00022833"/>
    </source>
</evidence>
<dbReference type="AlphaFoldDB" id="A0A2R5EV49"/>
<organism evidence="7 8">
    <name type="scientific">Paenibacillus agaridevorans</name>
    <dbReference type="NCBI Taxonomy" id="171404"/>
    <lineage>
        <taxon>Bacteria</taxon>
        <taxon>Bacillati</taxon>
        <taxon>Bacillota</taxon>
        <taxon>Bacilli</taxon>
        <taxon>Bacillales</taxon>
        <taxon>Paenibacillaceae</taxon>
        <taxon>Paenibacillus</taxon>
    </lineage>
</organism>
<dbReference type="Proteomes" id="UP000245202">
    <property type="component" value="Unassembled WGS sequence"/>
</dbReference>
<keyword evidence="3" id="KW-0479">Metal-binding</keyword>
<comment type="cofactor">
    <cofactor evidence="1">
        <name>Zn(2+)</name>
        <dbReference type="ChEBI" id="CHEBI:29105"/>
    </cofactor>
</comment>
<dbReference type="Pfam" id="PF08240">
    <property type="entry name" value="ADH_N"/>
    <property type="match status" value="1"/>
</dbReference>
<dbReference type="InterPro" id="IPR013154">
    <property type="entry name" value="ADH-like_N"/>
</dbReference>
<evidence type="ECO:0000256" key="2">
    <source>
        <dbReference type="ARBA" id="ARBA00008072"/>
    </source>
</evidence>
<keyword evidence="8" id="KW-1185">Reference proteome</keyword>
<keyword evidence="5" id="KW-0560">Oxidoreductase</keyword>
<keyword evidence="4" id="KW-0862">Zinc</keyword>
<gene>
    <name evidence="7" type="ORF">PAT3040_05321</name>
</gene>
<dbReference type="InterPro" id="IPR020843">
    <property type="entry name" value="ER"/>
</dbReference>
<accession>A0A2R5EV49</accession>
<dbReference type="CDD" id="cd08255">
    <property type="entry name" value="2-desacetyl-2-hydroxyethyl_bacteriochlorophyllide_like"/>
    <property type="match status" value="1"/>
</dbReference>
<dbReference type="GO" id="GO:0046872">
    <property type="term" value="F:metal ion binding"/>
    <property type="evidence" value="ECO:0007669"/>
    <property type="project" value="UniProtKB-KW"/>
</dbReference>
<evidence type="ECO:0000256" key="1">
    <source>
        <dbReference type="ARBA" id="ARBA00001947"/>
    </source>
</evidence>
<feature type="domain" description="Enoyl reductase (ER)" evidence="6">
    <location>
        <begin position="12"/>
        <end position="322"/>
    </location>
</feature>
<dbReference type="EMBL" id="BDQX01000339">
    <property type="protein sequence ID" value="GBG10572.1"/>
    <property type="molecule type" value="Genomic_DNA"/>
</dbReference>
<evidence type="ECO:0000313" key="7">
    <source>
        <dbReference type="EMBL" id="GBG10572.1"/>
    </source>
</evidence>
<dbReference type="PANTHER" id="PTHR43350:SF19">
    <property type="entry name" value="D-GULOSIDE 3-DEHYDROGENASE"/>
    <property type="match status" value="1"/>
</dbReference>
<comment type="caution">
    <text evidence="7">The sequence shown here is derived from an EMBL/GenBank/DDBJ whole genome shotgun (WGS) entry which is preliminary data.</text>
</comment>
<evidence type="ECO:0000256" key="3">
    <source>
        <dbReference type="ARBA" id="ARBA00022723"/>
    </source>
</evidence>
<dbReference type="InterPro" id="IPR036291">
    <property type="entry name" value="NAD(P)-bd_dom_sf"/>
</dbReference>
<dbReference type="RefSeq" id="WP_108995047.1">
    <property type="nucleotide sequence ID" value="NZ_BDQX01000339.1"/>
</dbReference>
<dbReference type="Gene3D" id="3.40.50.720">
    <property type="entry name" value="NAD(P)-binding Rossmann-like Domain"/>
    <property type="match status" value="1"/>
</dbReference>
<dbReference type="InterPro" id="IPR013149">
    <property type="entry name" value="ADH-like_C"/>
</dbReference>
<name>A0A2R5EV49_9BACL</name>
<evidence type="ECO:0000259" key="6">
    <source>
        <dbReference type="SMART" id="SM00829"/>
    </source>
</evidence>
<dbReference type="PANTHER" id="PTHR43350">
    <property type="entry name" value="NAD-DEPENDENT ALCOHOL DEHYDROGENASE"/>
    <property type="match status" value="1"/>
</dbReference>
<dbReference type="SMART" id="SM00829">
    <property type="entry name" value="PKS_ER"/>
    <property type="match status" value="1"/>
</dbReference>
<proteinExistence type="inferred from homology"/>
<sequence length="329" mass="35687">MNYHVLTSEEPGAIALREFELAEPGETEIQVKVHASLISPGTERAFVLNMENTSGQYPMYPGYSSAGVVTKIGSAVTDFKVGDRIACHGITHRSYGNIRQARAAKIPDGVSFEEAAFTSLGVIAMQGIRKARIELGESAMVLGLGIIGQLAVQLAKLNGAVPVIGVDRADNRIELAQRFGADIALNSAEADWREKLLQETGGNGPHVVIEGTGAPEVIGTAFETAATFGRVVILSSTRGNSTINFYRDVHKKALTVVGAHISGNPIGDSRPGFWTWRDDATAFLNLLNYERLSIEPLVTERIHWLNAEQSYREMLSSNVHMIGTLIKWD</sequence>
<dbReference type="GO" id="GO:0016491">
    <property type="term" value="F:oxidoreductase activity"/>
    <property type="evidence" value="ECO:0007669"/>
    <property type="project" value="UniProtKB-KW"/>
</dbReference>
<dbReference type="InterPro" id="IPR011032">
    <property type="entry name" value="GroES-like_sf"/>
</dbReference>
<dbReference type="Gene3D" id="3.90.180.10">
    <property type="entry name" value="Medium-chain alcohol dehydrogenases, catalytic domain"/>
    <property type="match status" value="2"/>
</dbReference>
<comment type="similarity">
    <text evidence="2">Belongs to the zinc-containing alcohol dehydrogenase family.</text>
</comment>